<dbReference type="EMBL" id="JANHAX010000001">
    <property type="protein sequence ID" value="MDQ2088342.1"/>
    <property type="molecule type" value="Genomic_DNA"/>
</dbReference>
<dbReference type="RefSeq" id="WP_306733615.1">
    <property type="nucleotide sequence ID" value="NZ_JANHAX010000001.1"/>
</dbReference>
<dbReference type="Pfam" id="PF00494">
    <property type="entry name" value="SQS_PSY"/>
    <property type="match status" value="1"/>
</dbReference>
<reference evidence="1" key="1">
    <citation type="submission" date="2022-07" db="EMBL/GenBank/DDBJ databases">
        <authorList>
            <person name="Otstavnykh N."/>
            <person name="Isaeva M."/>
            <person name="Bystritskaya E."/>
        </authorList>
    </citation>
    <scope>NUCLEOTIDE SEQUENCE</scope>
    <source>
        <strain evidence="1">KCTC 52189</strain>
    </source>
</reference>
<organism evidence="1 2">
    <name type="scientific">Marimonas arenosa</name>
    <dbReference type="NCBI Taxonomy" id="1795305"/>
    <lineage>
        <taxon>Bacteria</taxon>
        <taxon>Pseudomonadati</taxon>
        <taxon>Pseudomonadota</taxon>
        <taxon>Alphaproteobacteria</taxon>
        <taxon>Rhodobacterales</taxon>
        <taxon>Paracoccaceae</taxon>
        <taxon>Marimonas</taxon>
    </lineage>
</organism>
<gene>
    <name evidence="1" type="ORF">NO357_00305</name>
</gene>
<dbReference type="Gene3D" id="1.10.600.10">
    <property type="entry name" value="Farnesyl Diphosphate Synthase"/>
    <property type="match status" value="1"/>
</dbReference>
<comment type="caution">
    <text evidence="1">The sequence shown here is derived from an EMBL/GenBank/DDBJ whole genome shotgun (WGS) entry which is preliminary data.</text>
</comment>
<proteinExistence type="predicted"/>
<accession>A0AAE4B2J2</accession>
<evidence type="ECO:0000313" key="1">
    <source>
        <dbReference type="EMBL" id="MDQ2088342.1"/>
    </source>
</evidence>
<keyword evidence="2" id="KW-1185">Reference proteome</keyword>
<name>A0AAE4B2J2_9RHOB</name>
<evidence type="ECO:0000313" key="2">
    <source>
        <dbReference type="Proteomes" id="UP001226762"/>
    </source>
</evidence>
<dbReference type="SUPFAM" id="SSF48576">
    <property type="entry name" value="Terpenoid synthases"/>
    <property type="match status" value="1"/>
</dbReference>
<dbReference type="AlphaFoldDB" id="A0AAE4B2J2"/>
<protein>
    <submittedName>
        <fullName evidence="1">Squalene/phytoene synthase family protein</fullName>
    </submittedName>
</protein>
<reference evidence="1" key="2">
    <citation type="submission" date="2023-02" db="EMBL/GenBank/DDBJ databases">
        <title>'Rhodoalgimonas zhirmunskyi' gen. nov., isolated from a red alga.</title>
        <authorList>
            <person name="Nedashkovskaya O.I."/>
            <person name="Otstavnykh N.Y."/>
            <person name="Bystritskaya E.P."/>
            <person name="Balabanova L.A."/>
            <person name="Isaeva M.P."/>
        </authorList>
    </citation>
    <scope>NUCLEOTIDE SEQUENCE</scope>
    <source>
        <strain evidence="1">KCTC 52189</strain>
    </source>
</reference>
<sequence length="254" mass="26836">MSDDLAACARIVERGDPARFRAVMAAPRTARDKLFPLYAFNVEVARAPFVTTEPGIAEIRLQWWIDALEEIASGGVVRRHEVVVPLALALAPKQARALQGLVEARVRDIYNAPFADAAALTSYLAATSGTLLELAAGLLGQADPGPARAAGLALGLANWFQAVPALKAAGKHPLPQEEPDALAGLAAEGLGALARARQQQIVRRARPAFYTVAGAHRVLARAQSDPSRVLEGRLAPGPLAASAALMQAVLLNRW</sequence>
<dbReference type="InterPro" id="IPR008949">
    <property type="entry name" value="Isoprenoid_synthase_dom_sf"/>
</dbReference>
<dbReference type="InterPro" id="IPR002060">
    <property type="entry name" value="Squ/phyt_synthse"/>
</dbReference>
<dbReference type="Proteomes" id="UP001226762">
    <property type="component" value="Unassembled WGS sequence"/>
</dbReference>